<dbReference type="EMBL" id="JBHPEI010000039">
    <property type="protein sequence ID" value="MFC1799875.1"/>
    <property type="molecule type" value="Genomic_DNA"/>
</dbReference>
<comment type="subunit">
    <text evidence="7">Homodimer.</text>
</comment>
<dbReference type="NCBIfam" id="TIGR00747">
    <property type="entry name" value="fabH"/>
    <property type="match status" value="1"/>
</dbReference>
<accession>A0ABV6YP70</accession>
<evidence type="ECO:0000256" key="1">
    <source>
        <dbReference type="ARBA" id="ARBA00008642"/>
    </source>
</evidence>
<feature type="active site" evidence="7">
    <location>
        <position position="261"/>
    </location>
</feature>
<dbReference type="GO" id="GO:0033818">
    <property type="term" value="F:beta-ketoacyl-acyl-carrier-protein synthase III activity"/>
    <property type="evidence" value="ECO:0007669"/>
    <property type="project" value="UniProtKB-EC"/>
</dbReference>
<reference evidence="10 11" key="1">
    <citation type="submission" date="2024-09" db="EMBL/GenBank/DDBJ databases">
        <authorList>
            <person name="D'Angelo T."/>
        </authorList>
    </citation>
    <scope>NUCLEOTIDE SEQUENCE [LARGE SCALE GENOMIC DNA]</scope>
    <source>
        <strain evidence="10">SAG AM-311-F02</strain>
    </source>
</reference>
<keyword evidence="7 10" id="KW-0012">Acyltransferase</keyword>
<keyword evidence="11" id="KW-1185">Reference proteome</keyword>
<evidence type="ECO:0000256" key="2">
    <source>
        <dbReference type="ARBA" id="ARBA00022516"/>
    </source>
</evidence>
<dbReference type="Pfam" id="PF08545">
    <property type="entry name" value="ACP_syn_III"/>
    <property type="match status" value="1"/>
</dbReference>
<dbReference type="InterPro" id="IPR016039">
    <property type="entry name" value="Thiolase-like"/>
</dbReference>
<proteinExistence type="inferred from homology"/>
<evidence type="ECO:0000256" key="4">
    <source>
        <dbReference type="ARBA" id="ARBA00022832"/>
    </source>
</evidence>
<dbReference type="PANTHER" id="PTHR43091">
    <property type="entry name" value="3-OXOACYL-[ACYL-CARRIER-PROTEIN] SYNTHASE"/>
    <property type="match status" value="1"/>
</dbReference>
<evidence type="ECO:0000256" key="5">
    <source>
        <dbReference type="ARBA" id="ARBA00023098"/>
    </source>
</evidence>
<evidence type="ECO:0000256" key="3">
    <source>
        <dbReference type="ARBA" id="ARBA00022679"/>
    </source>
</evidence>
<evidence type="ECO:0000256" key="7">
    <source>
        <dbReference type="HAMAP-Rule" id="MF_01815"/>
    </source>
</evidence>
<evidence type="ECO:0000259" key="9">
    <source>
        <dbReference type="Pfam" id="PF08545"/>
    </source>
</evidence>
<dbReference type="NCBIfam" id="NF006829">
    <property type="entry name" value="PRK09352.1"/>
    <property type="match status" value="1"/>
</dbReference>
<comment type="subcellular location">
    <subcellularLocation>
        <location evidence="7">Cytoplasm</location>
    </subcellularLocation>
</comment>
<keyword evidence="3 7" id="KW-0808">Transferase</keyword>
<comment type="catalytic activity">
    <reaction evidence="7">
        <text>malonyl-[ACP] + acetyl-CoA + H(+) = 3-oxobutanoyl-[ACP] + CO2 + CoA</text>
        <dbReference type="Rhea" id="RHEA:12080"/>
        <dbReference type="Rhea" id="RHEA-COMP:9623"/>
        <dbReference type="Rhea" id="RHEA-COMP:9625"/>
        <dbReference type="ChEBI" id="CHEBI:15378"/>
        <dbReference type="ChEBI" id="CHEBI:16526"/>
        <dbReference type="ChEBI" id="CHEBI:57287"/>
        <dbReference type="ChEBI" id="CHEBI:57288"/>
        <dbReference type="ChEBI" id="CHEBI:78449"/>
        <dbReference type="ChEBI" id="CHEBI:78450"/>
        <dbReference type="EC" id="2.3.1.180"/>
    </reaction>
</comment>
<dbReference type="InterPro" id="IPR013751">
    <property type="entry name" value="ACP_syn_III_N"/>
</dbReference>
<dbReference type="Gene3D" id="3.40.47.10">
    <property type="match status" value="1"/>
</dbReference>
<comment type="domain">
    <text evidence="7">The last Arg residue of the ACP-binding site is essential for the weak association between ACP/AcpP and FabH.</text>
</comment>
<keyword evidence="7" id="KW-0511">Multifunctional enzyme</keyword>
<name>A0ABV6YP70_UNCEI</name>
<dbReference type="CDD" id="cd00830">
    <property type="entry name" value="KAS_III"/>
    <property type="match status" value="1"/>
</dbReference>
<dbReference type="HAMAP" id="MF_01815">
    <property type="entry name" value="FabH"/>
    <property type="match status" value="1"/>
</dbReference>
<dbReference type="Pfam" id="PF08541">
    <property type="entry name" value="ACP_syn_III_C"/>
    <property type="match status" value="1"/>
</dbReference>
<evidence type="ECO:0000313" key="11">
    <source>
        <dbReference type="Proteomes" id="UP001594288"/>
    </source>
</evidence>
<evidence type="ECO:0000313" key="10">
    <source>
        <dbReference type="EMBL" id="MFC1799875.1"/>
    </source>
</evidence>
<dbReference type="SUPFAM" id="SSF53901">
    <property type="entry name" value="Thiolase-like"/>
    <property type="match status" value="1"/>
</dbReference>
<evidence type="ECO:0000256" key="6">
    <source>
        <dbReference type="ARBA" id="ARBA00023160"/>
    </source>
</evidence>
<feature type="domain" description="Beta-ketoacyl-[acyl-carrier-protein] synthase III N-terminal" evidence="9">
    <location>
        <begin position="115"/>
        <end position="193"/>
    </location>
</feature>
<feature type="active site" evidence="7">
    <location>
        <position position="291"/>
    </location>
</feature>
<dbReference type="InterPro" id="IPR013747">
    <property type="entry name" value="ACP_syn_III_C"/>
</dbReference>
<keyword evidence="4 7" id="KW-0276">Fatty acid metabolism</keyword>
<comment type="function">
    <text evidence="7">Catalyzes the condensation reaction of fatty acid synthesis by the addition to an acyl acceptor of two carbons from malonyl-ACP. Catalyzes the first condensation reaction which initiates fatty acid synthesis and may therefore play a role in governing the total rate of fatty acid production. Possesses both acetoacetyl-ACP synthase and acetyl transacylase activities. Its substrate specificity determines the biosynthesis of branched-chain and/or straight-chain of fatty acids.</text>
</comment>
<comment type="pathway">
    <text evidence="7">Lipid metabolism; fatty acid biosynthesis.</text>
</comment>
<keyword evidence="5 7" id="KW-0443">Lipid metabolism</keyword>
<feature type="region of interest" description="ACP-binding" evidence="7">
    <location>
        <begin position="262"/>
        <end position="266"/>
    </location>
</feature>
<sequence>MSEQRRKAPSGIGILGIGSFVPEGTLTNYDLEKMVDTTDQWIRERTGIFKRHRCDEETATSDLAAEAARNALADAGLGPEDIDMIIIGTATPDMFFPSTACLVQNAIGATKAVAFDISAACSGFLFGLSIAESYVRSGAYEKILVIGAETLTKIVDWNDRATCVLFGDGAGAVVVGKVGEGRGFVASRIRTDGTMNDLIKQPGGGSRLKLTEENVNDGHQYLKLQGNRVFKAAVKAMASIAEDTLADGGYTGDDLDLLITHQANWRIIDATARRINVPPEKVFSNVEDYGNTSAASIPIALTEAKQKGILKDGMLVELVAFGAGLTWASNLMIW</sequence>
<dbReference type="PANTHER" id="PTHR43091:SF1">
    <property type="entry name" value="BETA-KETOACYL-[ACYL-CARRIER-PROTEIN] SYNTHASE III, CHLOROPLASTIC"/>
    <property type="match status" value="1"/>
</dbReference>
<organism evidence="10 11">
    <name type="scientific">Eiseniibacteriota bacterium</name>
    <dbReference type="NCBI Taxonomy" id="2212470"/>
    <lineage>
        <taxon>Bacteria</taxon>
        <taxon>Candidatus Eiseniibacteriota</taxon>
    </lineage>
</organism>
<keyword evidence="2 7" id="KW-0444">Lipid biosynthesis</keyword>
<dbReference type="InterPro" id="IPR004655">
    <property type="entry name" value="FabH"/>
</dbReference>
<feature type="domain" description="Beta-ketoacyl-[acyl-carrier-protein] synthase III C-terminal" evidence="8">
    <location>
        <begin position="245"/>
        <end position="333"/>
    </location>
</feature>
<keyword evidence="7" id="KW-0963">Cytoplasm</keyword>
<dbReference type="EC" id="2.3.1.180" evidence="7"/>
<gene>
    <name evidence="7" type="primary">fabH</name>
    <name evidence="10" type="ORF">ACFL2Z_03080</name>
</gene>
<comment type="caution">
    <text evidence="10">The sequence shown here is derived from an EMBL/GenBank/DDBJ whole genome shotgun (WGS) entry which is preliminary data.</text>
</comment>
<keyword evidence="6 7" id="KW-0275">Fatty acid biosynthesis</keyword>
<dbReference type="Proteomes" id="UP001594288">
    <property type="component" value="Unassembled WGS sequence"/>
</dbReference>
<comment type="similarity">
    <text evidence="1 7">Belongs to the thiolase-like superfamily. FabH family.</text>
</comment>
<protein>
    <recommendedName>
        <fullName evidence="7">Beta-ketoacyl-[acyl-carrier-protein] synthase III</fullName>
        <shortName evidence="7">Beta-ketoacyl-ACP synthase III</shortName>
        <shortName evidence="7">KAS III</shortName>
        <ecNumber evidence="7">2.3.1.180</ecNumber>
    </recommendedName>
    <alternativeName>
        <fullName evidence="7">3-oxoacyl-[acyl-carrier-protein] synthase 3</fullName>
    </alternativeName>
    <alternativeName>
        <fullName evidence="7">3-oxoacyl-[acyl-carrier-protein] synthase III</fullName>
    </alternativeName>
</protein>
<feature type="active site" evidence="7">
    <location>
        <position position="121"/>
    </location>
</feature>
<evidence type="ECO:0000259" key="8">
    <source>
        <dbReference type="Pfam" id="PF08541"/>
    </source>
</evidence>